<dbReference type="EMBL" id="CP020570">
    <property type="protein sequence ID" value="ARF62320.1"/>
    <property type="molecule type" value="Genomic_DNA"/>
</dbReference>
<keyword evidence="2" id="KW-0812">Transmembrane</keyword>
<dbReference type="Proteomes" id="UP000192445">
    <property type="component" value="Chromosome"/>
</dbReference>
<proteinExistence type="predicted"/>
<feature type="region of interest" description="Disordered" evidence="1">
    <location>
        <begin position="1"/>
        <end position="29"/>
    </location>
</feature>
<protein>
    <recommendedName>
        <fullName evidence="5">DUF4352 domain-containing protein</fullName>
    </recommendedName>
</protein>
<reference evidence="3 4" key="1">
    <citation type="submission" date="2017-03" db="EMBL/GenBank/DDBJ databases">
        <title>Complete Genome Sequence of a natural compounds producer, Streptomyces violaceus S21.</title>
        <authorList>
            <person name="Zhong C."/>
            <person name="Zhao Z."/>
            <person name="Fu J."/>
            <person name="Zong G."/>
            <person name="Qin R."/>
            <person name="Cao G."/>
        </authorList>
    </citation>
    <scope>NUCLEOTIDE SEQUENCE [LARGE SCALE GENOMIC DNA]</scope>
    <source>
        <strain evidence="3 4">S21</strain>
    </source>
</reference>
<feature type="region of interest" description="Disordered" evidence="1">
    <location>
        <begin position="62"/>
        <end position="84"/>
    </location>
</feature>
<dbReference type="STRING" id="1935.B1H20_13595"/>
<keyword evidence="2" id="KW-0472">Membrane</keyword>
<dbReference type="KEGG" id="svu:B1H20_13595"/>
<evidence type="ECO:0000313" key="3">
    <source>
        <dbReference type="EMBL" id="ARF62320.1"/>
    </source>
</evidence>
<evidence type="ECO:0000256" key="1">
    <source>
        <dbReference type="SAM" id="MobiDB-lite"/>
    </source>
</evidence>
<evidence type="ECO:0000313" key="4">
    <source>
        <dbReference type="Proteomes" id="UP000192445"/>
    </source>
</evidence>
<sequence>MPPPRPLSSVSRMDTEATTSAPADTDPAPSSRGFYGCAIAMVVAVVLIALAAAGLSDFEKGLDGDGQMEQPGPDGSSSQPLGAGMTARYEDGLWVTVSAARPEGDGVYRLTVTYENDTDGELHLGRTSLDRPLAVRGGAADEDDTSDYSTSWVNSEQSEDALAPVLPEGESRVVPVLVEPSRKGAPITVEVRPPHSGYRETAYFELSVG</sequence>
<name>A0A1V0UB73_STRVN</name>
<evidence type="ECO:0008006" key="5">
    <source>
        <dbReference type="Google" id="ProtNLM"/>
    </source>
</evidence>
<dbReference type="AlphaFoldDB" id="A0A1V0UB73"/>
<gene>
    <name evidence="3" type="ORF">B1H20_13595</name>
</gene>
<accession>A0A1V0UB73</accession>
<feature type="transmembrane region" description="Helical" evidence="2">
    <location>
        <begin position="33"/>
        <end position="55"/>
    </location>
</feature>
<keyword evidence="2" id="KW-1133">Transmembrane helix</keyword>
<feature type="compositionally biased region" description="Low complexity" evidence="1">
    <location>
        <begin position="16"/>
        <end position="29"/>
    </location>
</feature>
<evidence type="ECO:0000256" key="2">
    <source>
        <dbReference type="SAM" id="Phobius"/>
    </source>
</evidence>
<organism evidence="3 4">
    <name type="scientific">Streptomyces violaceoruber</name>
    <dbReference type="NCBI Taxonomy" id="1935"/>
    <lineage>
        <taxon>Bacteria</taxon>
        <taxon>Bacillati</taxon>
        <taxon>Actinomycetota</taxon>
        <taxon>Actinomycetes</taxon>
        <taxon>Kitasatosporales</taxon>
        <taxon>Streptomycetaceae</taxon>
        <taxon>Streptomyces</taxon>
        <taxon>Streptomyces violaceoruber group</taxon>
    </lineage>
</organism>